<dbReference type="EMBL" id="LCFD01000006">
    <property type="protein sequence ID" value="KKS86893.1"/>
    <property type="molecule type" value="Genomic_DNA"/>
</dbReference>
<evidence type="ECO:0000313" key="3">
    <source>
        <dbReference type="Proteomes" id="UP000034050"/>
    </source>
</evidence>
<keyword evidence="1" id="KW-0472">Membrane</keyword>
<accession>A0A0G1FJ63</accession>
<keyword evidence="1" id="KW-0812">Transmembrane</keyword>
<dbReference type="AlphaFoldDB" id="A0A0G1FJ63"/>
<sequence length="711" mass="77147">MLEGLLHHKKEEKDYLCALVVTEDRVDAALWEATKDGKVNVLKNSTVPFTGEWEKTIDAADQAVTEIETGLPEGVELTKVVFGLFPEWLTEDRIKDAYLKQLKQLTTSLSLKPLGFVELPTAVVHLLQRDEGTQQTVILVGVESKHVTVSLFKIGKLVGSVTQARTEITADIEGILASFKEVEVLPSRVLLYGTSSDLENLKSDLLNYPWQKKANFLHFPKIEILPEDFAVKAVAIASATEIVPHQPEVETLPDGSPTSKTSPPVDEVAQVAADLGFVKDKDVAEEEEVVPAKTSNEPVNNIVSVPRPSQGIKLPKFSLPKFEFTLRFPRLNKFGFLLIGLILLIIVGGAIYGGYWWLPKATLKILVTPQALDRSLDLTFDSKADEANPEQNILPGREVTTDVNGSKTLPTTGKKTVGDKALGEVTIYNKTFNTKTFKTGTVVTAGNLSFTLDAEVTIASASESVGTLTYGNSKAAVTAADIGSTSNLGPGTDFTFADLPTTSYSARNDKAFSGGSSREVATISREDQKTAREQVLAELNSQAESQLGQNLETGEKLLDKSVTTKTTKETFSKEIGEEADELTVEETVTATGIVYQEADFFTLLESIVANNVPQNFEFNKSEAVLKVVNIGEDKDGKRTISVEIKVNLLPKIDTSDLSKKLAGRSIDDATAYLKSQSNISGVEFSLSGQLPNLKKNLPANPANIKIVVASL</sequence>
<feature type="transmembrane region" description="Helical" evidence="1">
    <location>
        <begin position="334"/>
        <end position="358"/>
    </location>
</feature>
<name>A0A0G1FJ63_9BACT</name>
<evidence type="ECO:0008006" key="4">
    <source>
        <dbReference type="Google" id="ProtNLM"/>
    </source>
</evidence>
<evidence type="ECO:0000313" key="2">
    <source>
        <dbReference type="EMBL" id="KKS86893.1"/>
    </source>
</evidence>
<organism evidence="2 3">
    <name type="scientific">Candidatus Gottesmanbacteria bacterium GW2011_GWB1_43_11</name>
    <dbReference type="NCBI Taxonomy" id="1618446"/>
    <lineage>
        <taxon>Bacteria</taxon>
        <taxon>Candidatus Gottesmaniibacteriota</taxon>
    </lineage>
</organism>
<dbReference type="Proteomes" id="UP000034050">
    <property type="component" value="Unassembled WGS sequence"/>
</dbReference>
<comment type="caution">
    <text evidence="2">The sequence shown here is derived from an EMBL/GenBank/DDBJ whole genome shotgun (WGS) entry which is preliminary data.</text>
</comment>
<dbReference type="STRING" id="1618446.UV61_C0006G0094"/>
<keyword evidence="1" id="KW-1133">Transmembrane helix</keyword>
<protein>
    <recommendedName>
        <fullName evidence="4">Baseplate protein J-like domain-containing protein</fullName>
    </recommendedName>
</protein>
<proteinExistence type="predicted"/>
<reference evidence="2 3" key="1">
    <citation type="journal article" date="2015" name="Nature">
        <title>rRNA introns, odd ribosomes, and small enigmatic genomes across a large radiation of phyla.</title>
        <authorList>
            <person name="Brown C.T."/>
            <person name="Hug L.A."/>
            <person name="Thomas B.C."/>
            <person name="Sharon I."/>
            <person name="Castelle C.J."/>
            <person name="Singh A."/>
            <person name="Wilkins M.J."/>
            <person name="Williams K.H."/>
            <person name="Banfield J.F."/>
        </authorList>
    </citation>
    <scope>NUCLEOTIDE SEQUENCE [LARGE SCALE GENOMIC DNA]</scope>
</reference>
<evidence type="ECO:0000256" key="1">
    <source>
        <dbReference type="SAM" id="Phobius"/>
    </source>
</evidence>
<gene>
    <name evidence="2" type="ORF">UV61_C0006G0094</name>
</gene>